<dbReference type="AlphaFoldDB" id="A0A0G4I5M1"/>
<evidence type="ECO:0000256" key="1">
    <source>
        <dbReference type="ARBA" id="ARBA00006010"/>
    </source>
</evidence>
<feature type="signal peptide" evidence="4">
    <location>
        <begin position="1"/>
        <end position="20"/>
    </location>
</feature>
<sequence length="779" mass="79779">MNLGRAFWLFAAVASGTANAQAPAKTNGHEKESSTDPLKHLRDAFEDVFSLPDLKGEGKGGLEGQKDLPIEFGSFDLQKMKLPPLPLGSKDADGLGLKFGELGKLMDLFPKKKPQDDGGDGGSPPPGDVVITATATLERDETGQVQGSVGDTTVLIETGGENLGLSTSSVEVVDPQTNEMVVVDVVVQRGEGTLSVNLGGTASSLLVDEPSPCTFTVRFLNTLSVDVTYTAPTTSRRRLQAAQNTVQYAFAVEQITGEGTCPSDQLTFCEGVNVCVDVLINPNFCGDCSTSCVSGQFCSGGTCGCPAGLTTCPSGCTDTDTDPDNCGACGNVCSGPTPLCSGGTCVNDCTTGGLTGCGGVCKDLSSDLENCGTCGTVCSDPSRQICTGTCDCQAPFATVRGWGVWWWGGACGVDEIVCDNVCESSVMDPNCGTCGNDCSAIGQVCGSGGTCECGFTLCPGNVCTDTDIDDQNCGACGNDCTATGRTCDGSGVCECLGDVCPGDLCTDLNTDEQNCGTCGNVCGAGATCSAGNCAFIVNVSPRLELGLNGLITATVGSESFVIASPRNPSGPPEPVWFRPIAQDTRRDGFFNVNALVSSPFTSTTFKRDAIEQKGTGTITADFASLTNNPSAVFLTVVDAPEGTFAFDSNFLSLEAGTCTGLSPLTPASVEVTSAQALCTFTVGFPSLGSLDSTFTPASTQIIVTYVLSLQFEGTSQVTCPSEVFSTFCSSVELLSGGTGDACVDTTSDPDNCNACGTSCPTGARCRNSAGAASRSRSIP</sequence>
<feature type="chain" id="PRO_5005192237" description="4Fe-4S ferredoxin-type domain-containing protein" evidence="4">
    <location>
        <begin position="21"/>
        <end position="779"/>
    </location>
</feature>
<dbReference type="PANTHER" id="PTHR33227:SF48">
    <property type="entry name" value="STIGMA-SPECIFIC STIG1-LIKE PROTEIN 4"/>
    <property type="match status" value="1"/>
</dbReference>
<keyword evidence="2 4" id="KW-0732">Signal</keyword>
<evidence type="ECO:0000313" key="5">
    <source>
        <dbReference type="EMBL" id="CEM52208.1"/>
    </source>
</evidence>
<proteinExistence type="inferred from homology"/>
<name>A0A0G4I5M1_9ALVE</name>
<evidence type="ECO:0000256" key="2">
    <source>
        <dbReference type="ARBA" id="ARBA00022729"/>
    </source>
</evidence>
<protein>
    <recommendedName>
        <fullName evidence="6">4Fe-4S ferredoxin-type domain-containing protein</fullName>
    </recommendedName>
</protein>
<feature type="region of interest" description="Disordered" evidence="3">
    <location>
        <begin position="108"/>
        <end position="129"/>
    </location>
</feature>
<reference evidence="5" key="1">
    <citation type="submission" date="2014-11" db="EMBL/GenBank/DDBJ databases">
        <authorList>
            <person name="Otto D Thomas"/>
            <person name="Naeem Raeece"/>
        </authorList>
    </citation>
    <scope>NUCLEOTIDE SEQUENCE</scope>
</reference>
<evidence type="ECO:0008006" key="6">
    <source>
        <dbReference type="Google" id="ProtNLM"/>
    </source>
</evidence>
<gene>
    <name evidence="5" type="ORF">Cvel_11136</name>
</gene>
<dbReference type="InterPro" id="IPR006969">
    <property type="entry name" value="Stig-like"/>
</dbReference>
<dbReference type="PANTHER" id="PTHR33227">
    <property type="entry name" value="STIGMA-SPECIFIC STIG1-LIKE PROTEIN 3"/>
    <property type="match status" value="1"/>
</dbReference>
<organism evidence="5">
    <name type="scientific">Chromera velia CCMP2878</name>
    <dbReference type="NCBI Taxonomy" id="1169474"/>
    <lineage>
        <taxon>Eukaryota</taxon>
        <taxon>Sar</taxon>
        <taxon>Alveolata</taxon>
        <taxon>Colpodellida</taxon>
        <taxon>Chromeraceae</taxon>
        <taxon>Chromera</taxon>
    </lineage>
</organism>
<evidence type="ECO:0000256" key="4">
    <source>
        <dbReference type="SAM" id="SignalP"/>
    </source>
</evidence>
<comment type="similarity">
    <text evidence="1">Belongs to the STIG1 family.</text>
</comment>
<evidence type="ECO:0000256" key="3">
    <source>
        <dbReference type="SAM" id="MobiDB-lite"/>
    </source>
</evidence>
<dbReference type="EMBL" id="CDMZ01005181">
    <property type="protein sequence ID" value="CEM52208.1"/>
    <property type="molecule type" value="Genomic_DNA"/>
</dbReference>
<dbReference type="VEuPathDB" id="CryptoDB:Cvel_11136"/>
<accession>A0A0G4I5M1</accession>